<evidence type="ECO:0000313" key="2">
    <source>
        <dbReference type="Proteomes" id="UP000294739"/>
    </source>
</evidence>
<name>A0A4V2YZC0_9ACTN</name>
<protein>
    <recommendedName>
        <fullName evidence="3">Heparin-binding hemagglutinin</fullName>
    </recommendedName>
</protein>
<evidence type="ECO:0008006" key="3">
    <source>
        <dbReference type="Google" id="ProtNLM"/>
    </source>
</evidence>
<evidence type="ECO:0000313" key="1">
    <source>
        <dbReference type="EMBL" id="TDD96377.1"/>
    </source>
</evidence>
<dbReference type="RefSeq" id="WP_131901797.1">
    <property type="nucleotide sequence ID" value="NZ_SMKZ01000083.1"/>
</dbReference>
<dbReference type="EMBL" id="SMKZ01000083">
    <property type="protein sequence ID" value="TDD96377.1"/>
    <property type="molecule type" value="Genomic_DNA"/>
</dbReference>
<accession>A0A4V2YZC0</accession>
<reference evidence="1 2" key="1">
    <citation type="submission" date="2019-03" db="EMBL/GenBank/DDBJ databases">
        <title>Draft genome sequences of novel Actinobacteria.</title>
        <authorList>
            <person name="Sahin N."/>
            <person name="Ay H."/>
            <person name="Saygin H."/>
        </authorList>
    </citation>
    <scope>NUCLEOTIDE SEQUENCE [LARGE SCALE GENOMIC DNA]</scope>
    <source>
        <strain evidence="1 2">5K138</strain>
    </source>
</reference>
<keyword evidence="2" id="KW-1185">Reference proteome</keyword>
<dbReference type="OrthoDB" id="5190523at2"/>
<dbReference type="AlphaFoldDB" id="A0A4V2YZC0"/>
<dbReference type="Proteomes" id="UP000294739">
    <property type="component" value="Unassembled WGS sequence"/>
</dbReference>
<sequence>MPTAPTTDRKPIYAVAGAADAAVAVLRELPAKVSEAVADQKLREEFRSRFAELPADVTAFRNGFPDLLLQAQAKASDLPQRVRDLFAQAGREAGKAYDEWAERGEGVVTRLRGEYGPTVGGAIASVRGRVADAADEVADATEKAADDLQSKQR</sequence>
<organism evidence="1 2">
    <name type="scientific">Jiangella asiatica</name>
    <dbReference type="NCBI Taxonomy" id="2530372"/>
    <lineage>
        <taxon>Bacteria</taxon>
        <taxon>Bacillati</taxon>
        <taxon>Actinomycetota</taxon>
        <taxon>Actinomycetes</taxon>
        <taxon>Jiangellales</taxon>
        <taxon>Jiangellaceae</taxon>
        <taxon>Jiangella</taxon>
    </lineage>
</organism>
<proteinExistence type="predicted"/>
<gene>
    <name evidence="1" type="ORF">E1269_30550</name>
</gene>
<dbReference type="InParanoid" id="A0A4V2YZC0"/>
<comment type="caution">
    <text evidence="1">The sequence shown here is derived from an EMBL/GenBank/DDBJ whole genome shotgun (WGS) entry which is preliminary data.</text>
</comment>